<dbReference type="PRINTS" id="PR00111">
    <property type="entry name" value="ABHYDROLASE"/>
</dbReference>
<dbReference type="PANTHER" id="PTHR43329">
    <property type="entry name" value="EPOXIDE HYDROLASE"/>
    <property type="match status" value="1"/>
</dbReference>
<name>A0A5P2G0J8_9BACT</name>
<proteinExistence type="predicted"/>
<accession>A0A5P2G0J8</accession>
<dbReference type="RefSeq" id="WP_131328538.1">
    <property type="nucleotide sequence ID" value="NZ_CP044016.1"/>
</dbReference>
<dbReference type="InterPro" id="IPR029058">
    <property type="entry name" value="AB_hydrolase_fold"/>
</dbReference>
<evidence type="ECO:0000313" key="4">
    <source>
        <dbReference type="Proteomes" id="UP000292424"/>
    </source>
</evidence>
<dbReference type="OrthoDB" id="9773293at2"/>
<dbReference type="AlphaFoldDB" id="A0A5P2G0J8"/>
<gene>
    <name evidence="3" type="ORF">E0W69_002865</name>
</gene>
<keyword evidence="1 3" id="KW-0378">Hydrolase</keyword>
<reference evidence="3 4" key="1">
    <citation type="submission" date="2019-09" db="EMBL/GenBank/DDBJ databases">
        <title>Complete genome sequence of Arachidicoccus sp. B3-10 isolated from apple orchard soil.</title>
        <authorList>
            <person name="Kim H.S."/>
            <person name="Han K.-I."/>
            <person name="Suh M.K."/>
            <person name="Lee K.C."/>
            <person name="Eom M.K."/>
            <person name="Kim J.-S."/>
            <person name="Kang S.W."/>
            <person name="Sin Y."/>
            <person name="Lee J.-S."/>
        </authorList>
    </citation>
    <scope>NUCLEOTIDE SEQUENCE [LARGE SCALE GENOMIC DNA]</scope>
    <source>
        <strain evidence="3 4">B3-10</strain>
    </source>
</reference>
<dbReference type="PRINTS" id="PR00412">
    <property type="entry name" value="EPOXHYDRLASE"/>
</dbReference>
<dbReference type="Gene3D" id="3.40.50.1820">
    <property type="entry name" value="alpha/beta hydrolase"/>
    <property type="match status" value="1"/>
</dbReference>
<dbReference type="Pfam" id="PF00561">
    <property type="entry name" value="Abhydrolase_1"/>
    <property type="match status" value="1"/>
</dbReference>
<organism evidence="3 4">
    <name type="scientific">Rhizosphaericola mali</name>
    <dbReference type="NCBI Taxonomy" id="2545455"/>
    <lineage>
        <taxon>Bacteria</taxon>
        <taxon>Pseudomonadati</taxon>
        <taxon>Bacteroidota</taxon>
        <taxon>Chitinophagia</taxon>
        <taxon>Chitinophagales</taxon>
        <taxon>Chitinophagaceae</taxon>
        <taxon>Rhizosphaericola</taxon>
    </lineage>
</organism>
<sequence>MSNNIYDSEKLLQRVPDFESKFICVNNIQLHYLEGGKGAPLILIPGYPETWWAYHKIMTILAKKYKVIVLEIRGMGESEKPQNGYEKKQMAQDVLSLVNQLELGSIIIAGHDIGAHVAFSFAAQFPESTSKLIILDTPHPDPSMYQLPMLPIPNAPYLYPWWLSFNQVKILPEQLLNGKMNILINWLFDHLLANKTSVSEFDKAVYANAYDSTEAIRSANAWYQAFAQDIDDFKTYPKIKLPVLGIGGSGFYMLQMALPAVASNLELKQVENVGHFLMEENHEIVSHFIENFIGEE</sequence>
<dbReference type="KEGG" id="arac:E0W69_002865"/>
<protein>
    <submittedName>
        <fullName evidence="3">Alpha/beta hydrolase</fullName>
    </submittedName>
</protein>
<evidence type="ECO:0000313" key="3">
    <source>
        <dbReference type="EMBL" id="QES87649.1"/>
    </source>
</evidence>
<feature type="domain" description="AB hydrolase-1" evidence="2">
    <location>
        <begin position="40"/>
        <end position="148"/>
    </location>
</feature>
<dbReference type="Proteomes" id="UP000292424">
    <property type="component" value="Chromosome"/>
</dbReference>
<evidence type="ECO:0000256" key="1">
    <source>
        <dbReference type="ARBA" id="ARBA00022801"/>
    </source>
</evidence>
<dbReference type="InterPro" id="IPR000073">
    <property type="entry name" value="AB_hydrolase_1"/>
</dbReference>
<evidence type="ECO:0000259" key="2">
    <source>
        <dbReference type="Pfam" id="PF00561"/>
    </source>
</evidence>
<dbReference type="GO" id="GO:0016787">
    <property type="term" value="F:hydrolase activity"/>
    <property type="evidence" value="ECO:0007669"/>
    <property type="project" value="UniProtKB-KW"/>
</dbReference>
<dbReference type="EMBL" id="CP044016">
    <property type="protein sequence ID" value="QES87649.1"/>
    <property type="molecule type" value="Genomic_DNA"/>
</dbReference>
<dbReference type="InterPro" id="IPR000639">
    <property type="entry name" value="Epox_hydrolase-like"/>
</dbReference>
<keyword evidence="4" id="KW-1185">Reference proteome</keyword>
<dbReference type="SUPFAM" id="SSF53474">
    <property type="entry name" value="alpha/beta-Hydrolases"/>
    <property type="match status" value="1"/>
</dbReference>